<organism evidence="2">
    <name type="scientific">Setaria italica</name>
    <name type="common">Foxtail millet</name>
    <name type="synonym">Panicum italicum</name>
    <dbReference type="NCBI Taxonomy" id="4555"/>
    <lineage>
        <taxon>Eukaryota</taxon>
        <taxon>Viridiplantae</taxon>
        <taxon>Streptophyta</taxon>
        <taxon>Embryophyta</taxon>
        <taxon>Tracheophyta</taxon>
        <taxon>Spermatophyta</taxon>
        <taxon>Magnoliopsida</taxon>
        <taxon>Liliopsida</taxon>
        <taxon>Poales</taxon>
        <taxon>Poaceae</taxon>
        <taxon>PACMAD clade</taxon>
        <taxon>Panicoideae</taxon>
        <taxon>Panicodae</taxon>
        <taxon>Paniceae</taxon>
        <taxon>Cenchrinae</taxon>
        <taxon>Setaria</taxon>
    </lineage>
</organism>
<dbReference type="EMBL" id="CM003529">
    <property type="protein sequence ID" value="RCV10514.1"/>
    <property type="molecule type" value="Genomic_DNA"/>
</dbReference>
<feature type="region of interest" description="Disordered" evidence="1">
    <location>
        <begin position="124"/>
        <end position="146"/>
    </location>
</feature>
<evidence type="ECO:0000313" key="2">
    <source>
        <dbReference type="EMBL" id="RCV10514.1"/>
    </source>
</evidence>
<evidence type="ECO:0000256" key="1">
    <source>
        <dbReference type="SAM" id="MobiDB-lite"/>
    </source>
</evidence>
<protein>
    <submittedName>
        <fullName evidence="2">Uncharacterized protein</fullName>
    </submittedName>
</protein>
<proteinExistence type="predicted"/>
<reference evidence="2" key="2">
    <citation type="submission" date="2015-07" db="EMBL/GenBank/DDBJ databases">
        <authorList>
            <person name="Noorani M."/>
        </authorList>
    </citation>
    <scope>NUCLEOTIDE SEQUENCE</scope>
    <source>
        <strain evidence="2">Yugu1</strain>
    </source>
</reference>
<name>A0A368PYA8_SETIT</name>
<sequence length="200" mass="21346">MGARPPVAVPLPRRRLTDGVHVFFFHRGLVAPWRGPVILPRRAGAASRGLLRASRHAGGGHVPVTWAGGAAGWLAGTRRRRRSPALVLLRATAGGALGGRGDSNLIVSRRGPPGATGRIGVRGRRCRGQRDGSPRSLDGTDTRGVGLRTSSLSRFWWHGRGMAPGSPPSPSSLLPPDRDRLAVRTSILQSCKILYKSCIR</sequence>
<accession>A0A368PYA8</accession>
<gene>
    <name evidence="2" type="ORF">SETIT_2G117500v2</name>
</gene>
<dbReference type="AlphaFoldDB" id="A0A368PYA8"/>
<feature type="compositionally biased region" description="Basic and acidic residues" evidence="1">
    <location>
        <begin position="128"/>
        <end position="141"/>
    </location>
</feature>
<reference evidence="2" key="1">
    <citation type="journal article" date="2012" name="Nat. Biotechnol.">
        <title>Reference genome sequence of the model plant Setaria.</title>
        <authorList>
            <person name="Bennetzen J.L."/>
            <person name="Schmutz J."/>
            <person name="Wang H."/>
            <person name="Percifield R."/>
            <person name="Hawkins J."/>
            <person name="Pontaroli A.C."/>
            <person name="Estep M."/>
            <person name="Feng L."/>
            <person name="Vaughn J.N."/>
            <person name="Grimwood J."/>
            <person name="Jenkins J."/>
            <person name="Barry K."/>
            <person name="Lindquist E."/>
            <person name="Hellsten U."/>
            <person name="Deshpande S."/>
            <person name="Wang X."/>
            <person name="Wu X."/>
            <person name="Mitros T."/>
            <person name="Triplett J."/>
            <person name="Yang X."/>
            <person name="Ye C.Y."/>
            <person name="Mauro-Herrera M."/>
            <person name="Wang L."/>
            <person name="Li P."/>
            <person name="Sharma M."/>
            <person name="Sharma R."/>
            <person name="Ronald P.C."/>
            <person name="Panaud O."/>
            <person name="Kellogg E.A."/>
            <person name="Brutnell T.P."/>
            <person name="Doust A.N."/>
            <person name="Tuskan G.A."/>
            <person name="Rokhsar D."/>
            <person name="Devos K.M."/>
        </authorList>
    </citation>
    <scope>NUCLEOTIDE SEQUENCE [LARGE SCALE GENOMIC DNA]</scope>
    <source>
        <strain evidence="2">Yugu1</strain>
    </source>
</reference>